<keyword evidence="4" id="KW-1185">Reference proteome</keyword>
<evidence type="ECO:0000259" key="2">
    <source>
        <dbReference type="Pfam" id="PF00326"/>
    </source>
</evidence>
<dbReference type="SUPFAM" id="SSF53474">
    <property type="entry name" value="alpha/beta-Hydrolases"/>
    <property type="match status" value="1"/>
</dbReference>
<organism evidence="3 4">
    <name type="scientific">Nicoliella spurrieriana</name>
    <dbReference type="NCBI Taxonomy" id="2925830"/>
    <lineage>
        <taxon>Bacteria</taxon>
        <taxon>Bacillati</taxon>
        <taxon>Bacillota</taxon>
        <taxon>Bacilli</taxon>
        <taxon>Lactobacillales</taxon>
        <taxon>Lactobacillaceae</taxon>
        <taxon>Nicoliella</taxon>
    </lineage>
</organism>
<dbReference type="PANTHER" id="PTHR42776">
    <property type="entry name" value="SERINE PEPTIDASE S9 FAMILY MEMBER"/>
    <property type="match status" value="1"/>
</dbReference>
<dbReference type="SUPFAM" id="SSF69322">
    <property type="entry name" value="Tricorn protease domain 2"/>
    <property type="match status" value="1"/>
</dbReference>
<dbReference type="Proteomes" id="UP000831181">
    <property type="component" value="Plasmid p1unnamed"/>
</dbReference>
<dbReference type="InterPro" id="IPR029058">
    <property type="entry name" value="AB_hydrolase_fold"/>
</dbReference>
<evidence type="ECO:0000256" key="1">
    <source>
        <dbReference type="ARBA" id="ARBA00022801"/>
    </source>
</evidence>
<dbReference type="InterPro" id="IPR001375">
    <property type="entry name" value="Peptidase_S9_cat"/>
</dbReference>
<dbReference type="Pfam" id="PF00326">
    <property type="entry name" value="Peptidase_S9"/>
    <property type="match status" value="1"/>
</dbReference>
<gene>
    <name evidence="3" type="ORF">MOO44_01565</name>
</gene>
<evidence type="ECO:0000313" key="4">
    <source>
        <dbReference type="Proteomes" id="UP000831181"/>
    </source>
</evidence>
<feature type="domain" description="Peptidase S9 prolyl oligopeptidase catalytic" evidence="2">
    <location>
        <begin position="443"/>
        <end position="655"/>
    </location>
</feature>
<geneLocation type="plasmid" evidence="3 4">
    <name>p1unnamed</name>
</geneLocation>
<accession>A0A976RQN5</accession>
<dbReference type="EMBL" id="CP093360">
    <property type="protein sequence ID" value="UQS86035.1"/>
    <property type="molecule type" value="Genomic_DNA"/>
</dbReference>
<dbReference type="RefSeq" id="WP_260115843.1">
    <property type="nucleotide sequence ID" value="NZ_CP093360.1"/>
</dbReference>
<keyword evidence="3" id="KW-0614">Plasmid</keyword>
<sequence>MQNGVQNQDLFTLKSVTQPVKGEHFYFFLENNVDQKSNAYQSNVVSLDSQHHYKQWTNGGLNLNPVVTKTDLVYLHQSADKTSVMKMPLDGGVAHSVYEHQTIQSMLLTGDQTTLFFKTVDSNVKTKYSTTAFPTSRHVTKLFNRADGVGWLPNDLRYRLVRLDLDSLTASTVFESKTNFNLNSVNDDGTLVAYTQQNHPEMTTDYDASMGVYLFNLANHETTFVTKDVPDGIFSDVEFAPDGQKLALVGNTNVHPMCTVNNLWRYDLKSHQLANVTGDDDEFDCGFAPGVGACLAADFVQHQSCKSVRWLDSDRCVVAAYHHGMSALLLNTGLKYESVYQDESEVYDFCVLDAHQLLLSVSKQEQPNELCRLSLSNQALTSLYNPNLEYEKDHEYAKHSHFTYRSTDDQVDLDGWVLHANHSDLSPVILYIHGGPHYAYGETFFHEFQTLANNGYSVVFVNPRGSTTYGQAFETDVVNHYGENDYLDLMAGLEYALANYSTLDAKNVFVAGGSYGGFMSSWMIGHTDRFKAACVQRPATDWHSFYGTSDIGFWFCRNQLGLDLFNDKDALAVYWDKSPLKYAHNVTTPVRIQHGEYDMRCPLNQSEALFTAVKQTGTDCDYVRYPQSFHGLSRNGLPNLRMQRIDDVLEWFNRYRN</sequence>
<dbReference type="GO" id="GO:0006508">
    <property type="term" value="P:proteolysis"/>
    <property type="evidence" value="ECO:0007669"/>
    <property type="project" value="InterPro"/>
</dbReference>
<dbReference type="Gene3D" id="2.120.10.30">
    <property type="entry name" value="TolB, C-terminal domain"/>
    <property type="match status" value="1"/>
</dbReference>
<dbReference type="Gene3D" id="3.40.50.1820">
    <property type="entry name" value="alpha/beta hydrolase"/>
    <property type="match status" value="1"/>
</dbReference>
<evidence type="ECO:0000313" key="3">
    <source>
        <dbReference type="EMBL" id="UQS86035.1"/>
    </source>
</evidence>
<dbReference type="PANTHER" id="PTHR42776:SF27">
    <property type="entry name" value="DIPEPTIDYL PEPTIDASE FAMILY MEMBER 6"/>
    <property type="match status" value="1"/>
</dbReference>
<protein>
    <submittedName>
        <fullName evidence="3">S9 family peptidase</fullName>
    </submittedName>
</protein>
<dbReference type="InterPro" id="IPR011042">
    <property type="entry name" value="6-blade_b-propeller_TolB-like"/>
</dbReference>
<proteinExistence type="predicted"/>
<dbReference type="GO" id="GO:0004252">
    <property type="term" value="F:serine-type endopeptidase activity"/>
    <property type="evidence" value="ECO:0007669"/>
    <property type="project" value="TreeGrafter"/>
</dbReference>
<name>A0A976RQN5_9LACO</name>
<dbReference type="KEGG" id="lbe:MOO44_01565"/>
<reference evidence="3" key="1">
    <citation type="journal article" date="2022" name="Int. J. Syst. Evol. Microbiol.">
        <title>Apilactobacillus apisilvae sp. nov., Nicolia spurrieriana gen. nov. sp. nov., Bombilactobacillus folatiphilus sp. nov. and Bombilactobacillus thymidiniphilus sp. nov., four new lactic acid bacterial isolates from stingless bees Tetragonula carbonaria and Austroplebeia australis.</title>
        <authorList>
            <person name="Oliphant S.A."/>
            <person name="Watson-Haigh N.S."/>
            <person name="Sumby K.M."/>
            <person name="Gardner J."/>
            <person name="Groom S."/>
            <person name="Jiranek V."/>
        </authorList>
    </citation>
    <scope>NUCLEOTIDE SEQUENCE</scope>
    <source>
        <strain evidence="3">SGEP1_A5</strain>
    </source>
</reference>
<keyword evidence="1" id="KW-0378">Hydrolase</keyword>
<dbReference type="AlphaFoldDB" id="A0A976RQN5"/>